<feature type="binding site" evidence="4">
    <location>
        <position position="68"/>
    </location>
    <ligand>
        <name>tRNA</name>
        <dbReference type="ChEBI" id="CHEBI:17843"/>
    </ligand>
</feature>
<keyword evidence="4" id="KW-0963">Cytoplasm</keyword>
<name>A0A3B1E9E6_9GAMM</name>
<dbReference type="GO" id="GO:0005737">
    <property type="term" value="C:cytoplasm"/>
    <property type="evidence" value="ECO:0007669"/>
    <property type="project" value="UniProtKB-SubCell"/>
</dbReference>
<accession>A0A3B1E9E6</accession>
<dbReference type="GO" id="GO:0004045">
    <property type="term" value="F:peptidyl-tRNA hydrolase activity"/>
    <property type="evidence" value="ECO:0007669"/>
    <property type="project" value="UniProtKB-UniRule"/>
</dbReference>
<dbReference type="Proteomes" id="UP000271849">
    <property type="component" value="Chromosome"/>
</dbReference>
<sequence>MKRIKMIVGLGNKSNQYYNTRHSAGFWFIDAIANFYKTELKFKKKFYGYISSIKLHNKIIYLLRPNLFMNVSGYSVKAVSLFYKISLSEILIVRDELNILPGFFKIKYGRYHNGHNGIKSIINNLKSGSSFFQLCLGIGRPRFQEDVSKYVLSEPNDIEAKKIHRLILRFIFFTKENIYKKEFLKSKIVL</sequence>
<dbReference type="RefSeq" id="WP_158349017.1">
    <property type="nucleotide sequence ID" value="NZ_LR025085.1"/>
</dbReference>
<dbReference type="EMBL" id="LR025085">
    <property type="protein sequence ID" value="VAX76419.1"/>
    <property type="molecule type" value="Genomic_DNA"/>
</dbReference>
<evidence type="ECO:0000313" key="6">
    <source>
        <dbReference type="Proteomes" id="UP000271849"/>
    </source>
</evidence>
<evidence type="ECO:0000256" key="4">
    <source>
        <dbReference type="HAMAP-Rule" id="MF_00083"/>
    </source>
</evidence>
<comment type="function">
    <text evidence="4">Catalyzes the release of premature peptidyl moieties from peptidyl-tRNA molecules trapped in stalled 50S ribosomal subunits, and thus maintains levels of free tRNAs and 50S ribosomes.</text>
</comment>
<gene>
    <name evidence="4 5" type="primary">pth</name>
    <name evidence="5" type="ORF">BUCINSTRO3249_0130</name>
</gene>
<evidence type="ECO:0000256" key="2">
    <source>
        <dbReference type="ARBA" id="ARBA00022801"/>
    </source>
</evidence>
<feature type="site" description="Discriminates between blocked and unblocked aminoacyl-tRNA" evidence="4">
    <location>
        <position position="12"/>
    </location>
</feature>
<feature type="binding site" evidence="4">
    <location>
        <position position="116"/>
    </location>
    <ligand>
        <name>tRNA</name>
        <dbReference type="ChEBI" id="CHEBI:17843"/>
    </ligand>
</feature>
<dbReference type="Gene3D" id="3.40.50.1470">
    <property type="entry name" value="Peptidyl-tRNA hydrolase"/>
    <property type="match status" value="1"/>
</dbReference>
<comment type="catalytic activity">
    <reaction evidence="4">
        <text>an N-acyl-L-alpha-aminoacyl-tRNA + H2O = an N-acyl-L-amino acid + a tRNA + H(+)</text>
        <dbReference type="Rhea" id="RHEA:54448"/>
        <dbReference type="Rhea" id="RHEA-COMP:10123"/>
        <dbReference type="Rhea" id="RHEA-COMP:13883"/>
        <dbReference type="ChEBI" id="CHEBI:15377"/>
        <dbReference type="ChEBI" id="CHEBI:15378"/>
        <dbReference type="ChEBI" id="CHEBI:59874"/>
        <dbReference type="ChEBI" id="CHEBI:78442"/>
        <dbReference type="ChEBI" id="CHEBI:138191"/>
        <dbReference type="EC" id="3.1.1.29"/>
    </reaction>
</comment>
<dbReference type="Pfam" id="PF01195">
    <property type="entry name" value="Pept_tRNA_hydro"/>
    <property type="match status" value="1"/>
</dbReference>
<feature type="binding site" evidence="4">
    <location>
        <position position="17"/>
    </location>
    <ligand>
        <name>tRNA</name>
        <dbReference type="ChEBI" id="CHEBI:17843"/>
    </ligand>
</feature>
<dbReference type="GO" id="GO:0072344">
    <property type="term" value="P:rescue of stalled ribosome"/>
    <property type="evidence" value="ECO:0007669"/>
    <property type="project" value="UniProtKB-UniRule"/>
</dbReference>
<evidence type="ECO:0000256" key="3">
    <source>
        <dbReference type="ARBA" id="ARBA00022884"/>
    </source>
</evidence>
<dbReference type="HAMAP" id="MF_00083">
    <property type="entry name" value="Pept_tRNA_hydro_bact"/>
    <property type="match status" value="1"/>
</dbReference>
<comment type="similarity">
    <text evidence="4">Belongs to the PTH family.</text>
</comment>
<dbReference type="InterPro" id="IPR001328">
    <property type="entry name" value="Pept_tRNA_hydro"/>
</dbReference>
<dbReference type="CDD" id="cd00462">
    <property type="entry name" value="PTH"/>
    <property type="match status" value="1"/>
</dbReference>
<proteinExistence type="inferred from homology"/>
<reference evidence="6" key="1">
    <citation type="submission" date="2018-09" db="EMBL/GenBank/DDBJ databases">
        <authorList>
            <person name="Manzano-Marin A."/>
            <person name="Manzano-Marin A."/>
        </authorList>
    </citation>
    <scope>NUCLEOTIDE SEQUENCE [LARGE SCALE GENOMIC DNA]</scope>
    <source>
        <strain evidence="6">BuCistrobi</strain>
    </source>
</reference>
<dbReference type="PANTHER" id="PTHR17224:SF1">
    <property type="entry name" value="PEPTIDYL-TRNA HYDROLASE"/>
    <property type="match status" value="1"/>
</dbReference>
<protein>
    <recommendedName>
        <fullName evidence="4">Peptidyl-tRNA hydrolase</fullName>
        <shortName evidence="4">Pth</shortName>
        <ecNumber evidence="4">3.1.1.29</ecNumber>
    </recommendedName>
</protein>
<dbReference type="NCBIfam" id="TIGR00447">
    <property type="entry name" value="pth"/>
    <property type="match status" value="1"/>
</dbReference>
<keyword evidence="1 4" id="KW-0820">tRNA-binding</keyword>
<evidence type="ECO:0000256" key="1">
    <source>
        <dbReference type="ARBA" id="ARBA00022555"/>
    </source>
</evidence>
<keyword evidence="3 4" id="KW-0694">RNA-binding</keyword>
<comment type="function">
    <text evidence="4">Hydrolyzes ribosome-free peptidyl-tRNAs (with 1 or more amino acids incorporated), which drop off the ribosome during protein synthesis, or as a result of ribosome stalling.</text>
</comment>
<feature type="active site" description="Proton acceptor" evidence="4">
    <location>
        <position position="22"/>
    </location>
</feature>
<comment type="subcellular location">
    <subcellularLocation>
        <location evidence="4">Cytoplasm</location>
    </subcellularLocation>
</comment>
<dbReference type="SUPFAM" id="SSF53178">
    <property type="entry name" value="Peptidyl-tRNA hydrolase-like"/>
    <property type="match status" value="1"/>
</dbReference>
<dbReference type="EC" id="3.1.1.29" evidence="4"/>
<organism evidence="5 6">
    <name type="scientific">Buchnera aphidicola</name>
    <name type="common">Cinara strobi</name>
    <dbReference type="NCBI Taxonomy" id="1921549"/>
    <lineage>
        <taxon>Bacteria</taxon>
        <taxon>Pseudomonadati</taxon>
        <taxon>Pseudomonadota</taxon>
        <taxon>Gammaproteobacteria</taxon>
        <taxon>Enterobacterales</taxon>
        <taxon>Erwiniaceae</taxon>
        <taxon>Buchnera</taxon>
    </lineage>
</organism>
<comment type="subunit">
    <text evidence="4">Monomer.</text>
</comment>
<feature type="binding site" evidence="4">
    <location>
        <position position="70"/>
    </location>
    <ligand>
        <name>tRNA</name>
        <dbReference type="ChEBI" id="CHEBI:17843"/>
    </ligand>
</feature>
<dbReference type="OrthoDB" id="9800507at2"/>
<evidence type="ECO:0000313" key="5">
    <source>
        <dbReference type="EMBL" id="VAX76419.1"/>
    </source>
</evidence>
<dbReference type="GO" id="GO:0000049">
    <property type="term" value="F:tRNA binding"/>
    <property type="evidence" value="ECO:0007669"/>
    <property type="project" value="UniProtKB-UniRule"/>
</dbReference>
<dbReference type="InterPro" id="IPR036416">
    <property type="entry name" value="Pept_tRNA_hydro_sf"/>
</dbReference>
<feature type="site" description="Stabilizes the basic form of H active site to accept a proton" evidence="4">
    <location>
        <position position="95"/>
    </location>
</feature>
<dbReference type="AlphaFoldDB" id="A0A3B1E9E6"/>
<dbReference type="STRING" id="1921549.GCA_900128825_00130"/>
<dbReference type="PANTHER" id="PTHR17224">
    <property type="entry name" value="PEPTIDYL-TRNA HYDROLASE"/>
    <property type="match status" value="1"/>
</dbReference>
<keyword evidence="2 4" id="KW-0378">Hydrolase</keyword>
<dbReference type="GO" id="GO:0006515">
    <property type="term" value="P:protein quality control for misfolded or incompletely synthesized proteins"/>
    <property type="evidence" value="ECO:0007669"/>
    <property type="project" value="UniProtKB-UniRule"/>
</dbReference>